<evidence type="ECO:0000313" key="1">
    <source>
        <dbReference type="EMBL" id="JAH91633.1"/>
    </source>
</evidence>
<protein>
    <submittedName>
        <fullName evidence="1">Uncharacterized protein</fullName>
    </submittedName>
</protein>
<accession>A0A0E9WQ87</accession>
<organism evidence="1">
    <name type="scientific">Anguilla anguilla</name>
    <name type="common">European freshwater eel</name>
    <name type="synonym">Muraena anguilla</name>
    <dbReference type="NCBI Taxonomy" id="7936"/>
    <lineage>
        <taxon>Eukaryota</taxon>
        <taxon>Metazoa</taxon>
        <taxon>Chordata</taxon>
        <taxon>Craniata</taxon>
        <taxon>Vertebrata</taxon>
        <taxon>Euteleostomi</taxon>
        <taxon>Actinopterygii</taxon>
        <taxon>Neopterygii</taxon>
        <taxon>Teleostei</taxon>
        <taxon>Anguilliformes</taxon>
        <taxon>Anguillidae</taxon>
        <taxon>Anguilla</taxon>
    </lineage>
</organism>
<sequence>MVSTSKPSRNKRCLFFPQRGPPHFCWNQSKSFVPPGVKTVKSEMKGSYLSWLLLSIIRVLSPANDEVQVSFKREQRGSLDGP</sequence>
<name>A0A0E9WQ87_ANGAN</name>
<dbReference type="AlphaFoldDB" id="A0A0E9WQ87"/>
<dbReference type="EMBL" id="GBXM01016944">
    <property type="protein sequence ID" value="JAH91633.1"/>
    <property type="molecule type" value="Transcribed_RNA"/>
</dbReference>
<proteinExistence type="predicted"/>
<reference evidence="1" key="1">
    <citation type="submission" date="2014-11" db="EMBL/GenBank/DDBJ databases">
        <authorList>
            <person name="Amaro Gonzalez C."/>
        </authorList>
    </citation>
    <scope>NUCLEOTIDE SEQUENCE</scope>
</reference>
<reference evidence="1" key="2">
    <citation type="journal article" date="2015" name="Fish Shellfish Immunol.">
        <title>Early steps in the European eel (Anguilla anguilla)-Vibrio vulnificus interaction in the gills: Role of the RtxA13 toxin.</title>
        <authorList>
            <person name="Callol A."/>
            <person name="Pajuelo D."/>
            <person name="Ebbesson L."/>
            <person name="Teles M."/>
            <person name="MacKenzie S."/>
            <person name="Amaro C."/>
        </authorList>
    </citation>
    <scope>NUCLEOTIDE SEQUENCE</scope>
</reference>